<dbReference type="Proteomes" id="UP000702209">
    <property type="component" value="Unassembled WGS sequence"/>
</dbReference>
<feature type="region of interest" description="Disordered" evidence="1">
    <location>
        <begin position="35"/>
        <end position="68"/>
    </location>
</feature>
<name>A0ABS0CXX3_9NOCA</name>
<evidence type="ECO:0000313" key="3">
    <source>
        <dbReference type="Proteomes" id="UP000702209"/>
    </source>
</evidence>
<evidence type="ECO:0000313" key="2">
    <source>
        <dbReference type="EMBL" id="MBF6301335.1"/>
    </source>
</evidence>
<sequence>MTVGIVLLLASVIVSPALLWRAIGAAIDRTVRDGLPGRYRRDADDTTPSRAPRALSDESDPSVLDAEPGWTDPARVWSALDAENALLAALLDRRINPAAFRARMVRPTRRCEPAGPATRDR</sequence>
<dbReference type="RefSeq" id="WP_195132552.1">
    <property type="nucleotide sequence ID" value="NZ_JADLQX010000025.1"/>
</dbReference>
<proteinExistence type="predicted"/>
<gene>
    <name evidence="2" type="ORF">IU459_27895</name>
</gene>
<keyword evidence="3" id="KW-1185">Reference proteome</keyword>
<comment type="caution">
    <text evidence="2">The sequence shown here is derived from an EMBL/GenBank/DDBJ whole genome shotgun (WGS) entry which is preliminary data.</text>
</comment>
<dbReference type="EMBL" id="JADLQX010000025">
    <property type="protein sequence ID" value="MBF6301335.1"/>
    <property type="molecule type" value="Genomic_DNA"/>
</dbReference>
<reference evidence="2 3" key="1">
    <citation type="submission" date="2020-10" db="EMBL/GenBank/DDBJ databases">
        <title>Identification of Nocardia species via Next-generation sequencing and recognition of intraspecies genetic diversity.</title>
        <authorList>
            <person name="Li P."/>
            <person name="Li P."/>
            <person name="Lu B."/>
        </authorList>
    </citation>
    <scope>NUCLEOTIDE SEQUENCE [LARGE SCALE GENOMIC DNA]</scope>
    <source>
        <strain evidence="2 3">BJ06-0157</strain>
    </source>
</reference>
<organism evidence="2 3">
    <name type="scientific">Nocardia amamiensis</name>
    <dbReference type="NCBI Taxonomy" id="404578"/>
    <lineage>
        <taxon>Bacteria</taxon>
        <taxon>Bacillati</taxon>
        <taxon>Actinomycetota</taxon>
        <taxon>Actinomycetes</taxon>
        <taxon>Mycobacteriales</taxon>
        <taxon>Nocardiaceae</taxon>
        <taxon>Nocardia</taxon>
    </lineage>
</organism>
<accession>A0ABS0CXX3</accession>
<protein>
    <submittedName>
        <fullName evidence="2">Uncharacterized protein</fullName>
    </submittedName>
</protein>
<evidence type="ECO:0000256" key="1">
    <source>
        <dbReference type="SAM" id="MobiDB-lite"/>
    </source>
</evidence>